<dbReference type="EMBL" id="JAAGVY010000004">
    <property type="protein sequence ID" value="NEN22596.1"/>
    <property type="molecule type" value="Genomic_DNA"/>
</dbReference>
<evidence type="ECO:0000313" key="1">
    <source>
        <dbReference type="EMBL" id="NEN22596.1"/>
    </source>
</evidence>
<sequence>MLEDYGNNYSPSDLPPAAADAVFNDPFFAGYISGNEVVYAYTPEADGYVFATANADGYQTSMFVLTGCPFSSTCRLGFRRFPRRS</sequence>
<protein>
    <submittedName>
        <fullName evidence="1">Uncharacterized protein</fullName>
    </submittedName>
</protein>
<organism evidence="1 2">
    <name type="scientific">Cryomorpha ignava</name>
    <dbReference type="NCBI Taxonomy" id="101383"/>
    <lineage>
        <taxon>Bacteria</taxon>
        <taxon>Pseudomonadati</taxon>
        <taxon>Bacteroidota</taxon>
        <taxon>Flavobacteriia</taxon>
        <taxon>Flavobacteriales</taxon>
        <taxon>Cryomorphaceae</taxon>
        <taxon>Cryomorpha</taxon>
    </lineage>
</organism>
<reference evidence="1 2" key="1">
    <citation type="submission" date="2020-02" db="EMBL/GenBank/DDBJ databases">
        <title>Out from the shadows clarifying the taxonomy of the family Cryomorphaceae and related taxa by utilizing the GTDB taxonomic framework.</title>
        <authorList>
            <person name="Bowman J.P."/>
        </authorList>
    </citation>
    <scope>NUCLEOTIDE SEQUENCE [LARGE SCALE GENOMIC DNA]</scope>
    <source>
        <strain evidence="1 2">QSSC 1-22</strain>
    </source>
</reference>
<keyword evidence="2" id="KW-1185">Reference proteome</keyword>
<comment type="caution">
    <text evidence="1">The sequence shown here is derived from an EMBL/GenBank/DDBJ whole genome shotgun (WGS) entry which is preliminary data.</text>
</comment>
<accession>A0A7K3WLR6</accession>
<dbReference type="RefSeq" id="WP_163283324.1">
    <property type="nucleotide sequence ID" value="NZ_JAAGVY010000004.1"/>
</dbReference>
<dbReference type="Proteomes" id="UP000486602">
    <property type="component" value="Unassembled WGS sequence"/>
</dbReference>
<dbReference type="AlphaFoldDB" id="A0A7K3WLR6"/>
<proteinExistence type="predicted"/>
<name>A0A7K3WLR6_9FLAO</name>
<gene>
    <name evidence="1" type="ORF">G3O08_03640</name>
</gene>
<evidence type="ECO:0000313" key="2">
    <source>
        <dbReference type="Proteomes" id="UP000486602"/>
    </source>
</evidence>